<accession>A0A0B3SA69</accession>
<organism evidence="3 4">
    <name type="scientific">Mameliella alba</name>
    <dbReference type="NCBI Taxonomy" id="561184"/>
    <lineage>
        <taxon>Bacteria</taxon>
        <taxon>Pseudomonadati</taxon>
        <taxon>Pseudomonadota</taxon>
        <taxon>Alphaproteobacteria</taxon>
        <taxon>Rhodobacterales</taxon>
        <taxon>Roseobacteraceae</taxon>
        <taxon>Mameliella</taxon>
    </lineage>
</organism>
<dbReference type="Gene3D" id="3.40.30.10">
    <property type="entry name" value="Glutaredoxin"/>
    <property type="match status" value="1"/>
</dbReference>
<dbReference type="InterPro" id="IPR036282">
    <property type="entry name" value="Glutathione-S-Trfase_C_sf"/>
</dbReference>
<dbReference type="GO" id="GO:0005737">
    <property type="term" value="C:cytoplasm"/>
    <property type="evidence" value="ECO:0007669"/>
    <property type="project" value="TreeGrafter"/>
</dbReference>
<protein>
    <submittedName>
        <fullName evidence="3">Glutathione S-transferase</fullName>
    </submittedName>
</protein>
<evidence type="ECO:0000259" key="2">
    <source>
        <dbReference type="Pfam" id="PF17172"/>
    </source>
</evidence>
<keyword evidence="3" id="KW-0808">Transferase</keyword>
<dbReference type="SUPFAM" id="SSF47616">
    <property type="entry name" value="GST C-terminal domain-like"/>
    <property type="match status" value="1"/>
</dbReference>
<dbReference type="EMBL" id="JSUQ01000007">
    <property type="protein sequence ID" value="KHQ53556.1"/>
    <property type="molecule type" value="Genomic_DNA"/>
</dbReference>
<dbReference type="Gene3D" id="1.20.1050.10">
    <property type="match status" value="1"/>
</dbReference>
<sequence>MLQLMTFPPGLDEPSHSPFCAKAMILLQLAGVDWEPDWHPDPRKAPLGKLPALRTPDGIVPDSTLILRWLTGQGADLFPGLGLEERAQAHVLMRMVEDTLRQGLVHDRWARDDCWAVMGPVFFATVPAPLRGIVSGIMRGRVVKGLKSHGIARFSEGDRLTQMGADLDSLTVQLGEKDWLFGDQPTAADASTLPVLSMIDHLPVQTPLRANLRGRDNLMGYVARGRERLYAGLPLTH</sequence>
<dbReference type="InterPro" id="IPR040079">
    <property type="entry name" value="Glutathione_S-Trfase"/>
</dbReference>
<dbReference type="SFLD" id="SFLDG01200">
    <property type="entry name" value="SUF1.1"/>
    <property type="match status" value="1"/>
</dbReference>
<dbReference type="Pfam" id="PF17172">
    <property type="entry name" value="GST_N_4"/>
    <property type="match status" value="1"/>
</dbReference>
<dbReference type="InterPro" id="IPR036249">
    <property type="entry name" value="Thioredoxin-like_sf"/>
</dbReference>
<dbReference type="SUPFAM" id="SSF52833">
    <property type="entry name" value="Thioredoxin-like"/>
    <property type="match status" value="1"/>
</dbReference>
<dbReference type="InterPro" id="IPR012336">
    <property type="entry name" value="Thioredoxin-like_fold"/>
</dbReference>
<gene>
    <name evidence="3" type="ORF">OA50_02087</name>
</gene>
<dbReference type="STRING" id="561184.SAMN05216376_106131"/>
<dbReference type="Pfam" id="PF17171">
    <property type="entry name" value="GST_C_6"/>
    <property type="match status" value="1"/>
</dbReference>
<proteinExistence type="predicted"/>
<dbReference type="PANTHER" id="PTHR12289:SF41">
    <property type="entry name" value="FAILED AXON CONNECTIONS-RELATED"/>
    <property type="match status" value="1"/>
</dbReference>
<dbReference type="Proteomes" id="UP000030960">
    <property type="component" value="Unassembled WGS sequence"/>
</dbReference>
<dbReference type="SFLD" id="SFLDG01180">
    <property type="entry name" value="SUF1"/>
    <property type="match status" value="1"/>
</dbReference>
<dbReference type="InterPro" id="IPR050931">
    <property type="entry name" value="Mito_Protein_Transport_Metaxin"/>
</dbReference>
<evidence type="ECO:0000313" key="3">
    <source>
        <dbReference type="EMBL" id="KHQ53556.1"/>
    </source>
</evidence>
<dbReference type="CDD" id="cd03054">
    <property type="entry name" value="GST_N_Metaxin"/>
    <property type="match status" value="1"/>
</dbReference>
<feature type="domain" description="Metaxin glutathione S-transferase" evidence="1">
    <location>
        <begin position="165"/>
        <end position="224"/>
    </location>
</feature>
<reference evidence="3 4" key="1">
    <citation type="submission" date="2014-10" db="EMBL/GenBank/DDBJ databases">
        <title>Genome sequence of Ponticoccus sp. strain UMTAT08 isolated from clonal culture of toxic dinoflagellate Alexandrium tamiyavanichii.</title>
        <authorList>
            <person name="Gan H.Y."/>
            <person name="Muhd D.-D."/>
            <person name="Mohd Noor M.E."/>
            <person name="Yeong Y.S."/>
            <person name="Usup G."/>
        </authorList>
    </citation>
    <scope>NUCLEOTIDE SEQUENCE [LARGE SCALE GENOMIC DNA]</scope>
    <source>
        <strain evidence="3 4">UMTAT08</strain>
    </source>
</reference>
<evidence type="ECO:0000313" key="4">
    <source>
        <dbReference type="Proteomes" id="UP000030960"/>
    </source>
</evidence>
<keyword evidence="4" id="KW-1185">Reference proteome</keyword>
<dbReference type="InterPro" id="IPR026928">
    <property type="entry name" value="FAX/IsoI-like"/>
</dbReference>
<dbReference type="PANTHER" id="PTHR12289">
    <property type="entry name" value="METAXIN RELATED"/>
    <property type="match status" value="1"/>
</dbReference>
<dbReference type="InterPro" id="IPR033468">
    <property type="entry name" value="Metaxin_GST"/>
</dbReference>
<dbReference type="CDD" id="cd03193">
    <property type="entry name" value="GST_C_Metaxin"/>
    <property type="match status" value="1"/>
</dbReference>
<name>A0A0B3SA69_9RHOB</name>
<dbReference type="SFLD" id="SFLDS00019">
    <property type="entry name" value="Glutathione_Transferase_(cytos"/>
    <property type="match status" value="1"/>
</dbReference>
<dbReference type="AlphaFoldDB" id="A0A0B3SA69"/>
<comment type="caution">
    <text evidence="3">The sequence shown here is derived from an EMBL/GenBank/DDBJ whole genome shotgun (WGS) entry which is preliminary data.</text>
</comment>
<dbReference type="RefSeq" id="WP_043140625.1">
    <property type="nucleotide sequence ID" value="NZ_JSUQ01000007.1"/>
</dbReference>
<evidence type="ECO:0000259" key="1">
    <source>
        <dbReference type="Pfam" id="PF17171"/>
    </source>
</evidence>
<feature type="domain" description="Thioredoxin-like fold" evidence="2">
    <location>
        <begin position="18"/>
        <end position="113"/>
    </location>
</feature>
<dbReference type="GO" id="GO:0016740">
    <property type="term" value="F:transferase activity"/>
    <property type="evidence" value="ECO:0007669"/>
    <property type="project" value="UniProtKB-KW"/>
</dbReference>